<evidence type="ECO:0000256" key="1">
    <source>
        <dbReference type="SAM" id="Phobius"/>
    </source>
</evidence>
<sequence length="77" mass="9068">MICPPVIGKMLSINHYIRVMLCRLLSTFEFIVMSSVASSSFFFFFVALKYRSSFLRIPYLLKKICEVMFMVMNHEDV</sequence>
<reference evidence="3" key="1">
    <citation type="journal article" date="2013" name="Nat. Genet.">
        <title>The Capsella rubella genome and the genomic consequences of rapid mating system evolution.</title>
        <authorList>
            <person name="Slotte T."/>
            <person name="Hazzouri K.M."/>
            <person name="Agren J.A."/>
            <person name="Koenig D."/>
            <person name="Maumus F."/>
            <person name="Guo Y.L."/>
            <person name="Steige K."/>
            <person name="Platts A.E."/>
            <person name="Escobar J.S."/>
            <person name="Newman L.K."/>
            <person name="Wang W."/>
            <person name="Mandakova T."/>
            <person name="Vello E."/>
            <person name="Smith L.M."/>
            <person name="Henz S.R."/>
            <person name="Steffen J."/>
            <person name="Takuno S."/>
            <person name="Brandvain Y."/>
            <person name="Coop G."/>
            <person name="Andolfatto P."/>
            <person name="Hu T.T."/>
            <person name="Blanchette M."/>
            <person name="Clark R.M."/>
            <person name="Quesneville H."/>
            <person name="Nordborg M."/>
            <person name="Gaut B.S."/>
            <person name="Lysak M.A."/>
            <person name="Jenkins J."/>
            <person name="Grimwood J."/>
            <person name="Chapman J."/>
            <person name="Prochnik S."/>
            <person name="Shu S."/>
            <person name="Rokhsar D."/>
            <person name="Schmutz J."/>
            <person name="Weigel D."/>
            <person name="Wright S.I."/>
        </authorList>
    </citation>
    <scope>NUCLEOTIDE SEQUENCE [LARGE SCALE GENOMIC DNA]</scope>
    <source>
        <strain evidence="3">cv. Monte Gargano</strain>
    </source>
</reference>
<dbReference type="EMBL" id="KB870809">
    <property type="protein sequence ID" value="EOA23212.1"/>
    <property type="molecule type" value="Genomic_DNA"/>
</dbReference>
<keyword evidence="1" id="KW-0812">Transmembrane</keyword>
<name>R0FL65_9BRAS</name>
<keyword evidence="1" id="KW-0472">Membrane</keyword>
<dbReference type="AlphaFoldDB" id="R0FL65"/>
<protein>
    <submittedName>
        <fullName evidence="2">Uncharacterized protein</fullName>
    </submittedName>
</protein>
<evidence type="ECO:0000313" key="2">
    <source>
        <dbReference type="EMBL" id="EOA23212.1"/>
    </source>
</evidence>
<keyword evidence="1" id="KW-1133">Transmembrane helix</keyword>
<keyword evidence="3" id="KW-1185">Reference proteome</keyword>
<feature type="transmembrane region" description="Helical" evidence="1">
    <location>
        <begin position="30"/>
        <end position="48"/>
    </location>
</feature>
<proteinExistence type="predicted"/>
<accession>R0FL65</accession>
<dbReference type="Proteomes" id="UP000029121">
    <property type="component" value="Unassembled WGS sequence"/>
</dbReference>
<gene>
    <name evidence="2" type="ORF">CARUB_v10019303mg</name>
</gene>
<evidence type="ECO:0000313" key="3">
    <source>
        <dbReference type="Proteomes" id="UP000029121"/>
    </source>
</evidence>
<organism evidence="2 3">
    <name type="scientific">Capsella rubella</name>
    <dbReference type="NCBI Taxonomy" id="81985"/>
    <lineage>
        <taxon>Eukaryota</taxon>
        <taxon>Viridiplantae</taxon>
        <taxon>Streptophyta</taxon>
        <taxon>Embryophyta</taxon>
        <taxon>Tracheophyta</taxon>
        <taxon>Spermatophyta</taxon>
        <taxon>Magnoliopsida</taxon>
        <taxon>eudicotyledons</taxon>
        <taxon>Gunneridae</taxon>
        <taxon>Pentapetalae</taxon>
        <taxon>rosids</taxon>
        <taxon>malvids</taxon>
        <taxon>Brassicales</taxon>
        <taxon>Brassicaceae</taxon>
        <taxon>Camelineae</taxon>
        <taxon>Capsella</taxon>
    </lineage>
</organism>